<proteinExistence type="predicted"/>
<accession>A0A0D0BMG0</accession>
<dbReference type="OrthoDB" id="5551751at2759"/>
<evidence type="ECO:0000313" key="3">
    <source>
        <dbReference type="Proteomes" id="UP000053593"/>
    </source>
</evidence>
<dbReference type="Proteomes" id="UP000053593">
    <property type="component" value="Unassembled WGS sequence"/>
</dbReference>
<evidence type="ECO:0000256" key="1">
    <source>
        <dbReference type="SAM" id="MobiDB-lite"/>
    </source>
</evidence>
<name>A0A0D0BMG0_9AGAR</name>
<dbReference type="HOGENOM" id="CLU_1073848_0_0_1"/>
<evidence type="ECO:0000313" key="2">
    <source>
        <dbReference type="EMBL" id="KIK56051.1"/>
    </source>
</evidence>
<dbReference type="EMBL" id="KN834801">
    <property type="protein sequence ID" value="KIK56051.1"/>
    <property type="molecule type" value="Genomic_DNA"/>
</dbReference>
<keyword evidence="3" id="KW-1185">Reference proteome</keyword>
<evidence type="ECO:0008006" key="4">
    <source>
        <dbReference type="Google" id="ProtNLM"/>
    </source>
</evidence>
<sequence length="259" mass="29543">MPWRATNQATELALSELLCTFPAEQAAEFLDVCDDLTGNGGLTLLVPANKAVMILTRKPHQSPPWEDGQDIEVPEEEYDRQSKENVQRWVEAHIIPVFPCPTLHLRLIVLRPEEDDARTSSFRIEKNNAELIPEYESSPPYVTLPGIEWYIVSQRRLNPTKSDSSVNASSHSRHQTPPSSNGQNIKVSEEEYDRRSKEDVQKWVEAYIVLHAVPLNLRLYQTSPRNFPSNSNSHKTTMYDTLLQGKLVSFAFEKSEVEI</sequence>
<organism evidence="2 3">
    <name type="scientific">Collybiopsis luxurians FD-317 M1</name>
    <dbReference type="NCBI Taxonomy" id="944289"/>
    <lineage>
        <taxon>Eukaryota</taxon>
        <taxon>Fungi</taxon>
        <taxon>Dikarya</taxon>
        <taxon>Basidiomycota</taxon>
        <taxon>Agaricomycotina</taxon>
        <taxon>Agaricomycetes</taxon>
        <taxon>Agaricomycetidae</taxon>
        <taxon>Agaricales</taxon>
        <taxon>Marasmiineae</taxon>
        <taxon>Omphalotaceae</taxon>
        <taxon>Collybiopsis</taxon>
        <taxon>Collybiopsis luxurians</taxon>
    </lineage>
</organism>
<feature type="compositionally biased region" description="Polar residues" evidence="1">
    <location>
        <begin position="160"/>
        <end position="186"/>
    </location>
</feature>
<protein>
    <recommendedName>
        <fullName evidence="4">FAS1 domain-containing protein</fullName>
    </recommendedName>
</protein>
<dbReference type="AlphaFoldDB" id="A0A0D0BMG0"/>
<gene>
    <name evidence="2" type="ORF">GYMLUDRAFT_248255</name>
</gene>
<reference evidence="2 3" key="1">
    <citation type="submission" date="2014-04" db="EMBL/GenBank/DDBJ databases">
        <title>Evolutionary Origins and Diversification of the Mycorrhizal Mutualists.</title>
        <authorList>
            <consortium name="DOE Joint Genome Institute"/>
            <consortium name="Mycorrhizal Genomics Consortium"/>
            <person name="Kohler A."/>
            <person name="Kuo A."/>
            <person name="Nagy L.G."/>
            <person name="Floudas D."/>
            <person name="Copeland A."/>
            <person name="Barry K.W."/>
            <person name="Cichocki N."/>
            <person name="Veneault-Fourrey C."/>
            <person name="LaButti K."/>
            <person name="Lindquist E.A."/>
            <person name="Lipzen A."/>
            <person name="Lundell T."/>
            <person name="Morin E."/>
            <person name="Murat C."/>
            <person name="Riley R."/>
            <person name="Ohm R."/>
            <person name="Sun H."/>
            <person name="Tunlid A."/>
            <person name="Henrissat B."/>
            <person name="Grigoriev I.V."/>
            <person name="Hibbett D.S."/>
            <person name="Martin F."/>
        </authorList>
    </citation>
    <scope>NUCLEOTIDE SEQUENCE [LARGE SCALE GENOMIC DNA]</scope>
    <source>
        <strain evidence="2 3">FD-317 M1</strain>
    </source>
</reference>
<feature type="region of interest" description="Disordered" evidence="1">
    <location>
        <begin position="160"/>
        <end position="193"/>
    </location>
</feature>